<accession>A0A364V9V4</accession>
<sequence>MSLNQYPGNNPIALRKAAVRKHSRAIQIAVAGGAVGLVAGLVFQWAMFFTLLFPLIAAVVVGYNASKIRKIVNHVDRW</sequence>
<protein>
    <recommendedName>
        <fullName evidence="6">DUF2273 domain-containing protein</fullName>
    </recommendedName>
</protein>
<dbReference type="Proteomes" id="UP000251047">
    <property type="component" value="Unassembled WGS sequence"/>
</dbReference>
<comment type="caution">
    <text evidence="3">The sequence shown here is derived from an EMBL/GenBank/DDBJ whole genome shotgun (WGS) entry which is preliminary data.</text>
</comment>
<organism evidence="3 4">
    <name type="scientific">Corynebacterium heidelbergense</name>
    <dbReference type="NCBI Taxonomy" id="2055947"/>
    <lineage>
        <taxon>Bacteria</taxon>
        <taxon>Bacillati</taxon>
        <taxon>Actinomycetota</taxon>
        <taxon>Actinomycetes</taxon>
        <taxon>Mycobacteriales</taxon>
        <taxon>Corynebacteriaceae</taxon>
        <taxon>Corynebacterium</taxon>
    </lineage>
</organism>
<evidence type="ECO:0000313" key="5">
    <source>
        <dbReference type="Proteomes" id="UP000251577"/>
    </source>
</evidence>
<keyword evidence="1" id="KW-0812">Transmembrane</keyword>
<evidence type="ECO:0000313" key="4">
    <source>
        <dbReference type="Proteomes" id="UP000251047"/>
    </source>
</evidence>
<reference evidence="4 5" key="1">
    <citation type="journal article" date="2018" name="Syst. Appl. Microbiol.">
        <title>Corynebacterium heidelbergense sp. nov., isolated from the preen glands of Egyptian geese (Alopochen aegyptiacus).</title>
        <authorList>
            <person name="Braun M.S."/>
            <person name="Wang E."/>
            <person name="Zimmermann S."/>
            <person name="Wink M."/>
        </authorList>
    </citation>
    <scope>NUCLEOTIDE SEQUENCE [LARGE SCALE GENOMIC DNA]</scope>
    <source>
        <strain evidence="2 5">647</strain>
        <strain evidence="3 4">DSM 104638</strain>
    </source>
</reference>
<dbReference type="AlphaFoldDB" id="A0A364V9V4"/>
<evidence type="ECO:0000313" key="3">
    <source>
        <dbReference type="EMBL" id="RAV33440.1"/>
    </source>
</evidence>
<dbReference type="Proteomes" id="UP000251577">
    <property type="component" value="Unassembled WGS sequence"/>
</dbReference>
<dbReference type="EMBL" id="QHCV01000015">
    <property type="protein sequence ID" value="RAV32644.1"/>
    <property type="molecule type" value="Genomic_DNA"/>
</dbReference>
<evidence type="ECO:0000313" key="2">
    <source>
        <dbReference type="EMBL" id="RAV32644.1"/>
    </source>
</evidence>
<name>A0A364V9V4_9CORY</name>
<evidence type="ECO:0000256" key="1">
    <source>
        <dbReference type="SAM" id="Phobius"/>
    </source>
</evidence>
<keyword evidence="5" id="KW-1185">Reference proteome</keyword>
<dbReference type="OrthoDB" id="4417574at2"/>
<keyword evidence="1" id="KW-1133">Transmembrane helix</keyword>
<dbReference type="EMBL" id="PHQP01000074">
    <property type="protein sequence ID" value="RAV33440.1"/>
    <property type="molecule type" value="Genomic_DNA"/>
</dbReference>
<feature type="transmembrane region" description="Helical" evidence="1">
    <location>
        <begin position="48"/>
        <end position="65"/>
    </location>
</feature>
<proteinExistence type="predicted"/>
<keyword evidence="1" id="KW-0472">Membrane</keyword>
<evidence type="ECO:0008006" key="6">
    <source>
        <dbReference type="Google" id="ProtNLM"/>
    </source>
</evidence>
<gene>
    <name evidence="3" type="ORF">CWC39_08455</name>
    <name evidence="2" type="ORF">DLJ54_02465</name>
</gene>
<dbReference type="RefSeq" id="WP_112770045.1">
    <property type="nucleotide sequence ID" value="NZ_CP063191.1"/>
</dbReference>